<protein>
    <recommendedName>
        <fullName evidence="7">Peptidase M48 domain-containing protein</fullName>
    </recommendedName>
</protein>
<gene>
    <name evidence="8" type="ORF">E6K80_04215</name>
</gene>
<keyword evidence="2" id="KW-0645">Protease</keyword>
<evidence type="ECO:0000256" key="3">
    <source>
        <dbReference type="ARBA" id="ARBA00022723"/>
    </source>
</evidence>
<evidence type="ECO:0000256" key="5">
    <source>
        <dbReference type="ARBA" id="ARBA00022833"/>
    </source>
</evidence>
<reference evidence="8 9" key="1">
    <citation type="journal article" date="2019" name="Nat. Microbiol.">
        <title>Mediterranean grassland soil C-N compound turnover is dependent on rainfall and depth, and is mediated by genomically divergent microorganisms.</title>
        <authorList>
            <person name="Diamond S."/>
            <person name="Andeer P.F."/>
            <person name="Li Z."/>
            <person name="Crits-Christoph A."/>
            <person name="Burstein D."/>
            <person name="Anantharaman K."/>
            <person name="Lane K.R."/>
            <person name="Thomas B.C."/>
            <person name="Pan C."/>
            <person name="Northen T.R."/>
            <person name="Banfield J.F."/>
        </authorList>
    </citation>
    <scope>NUCLEOTIDE SEQUENCE [LARGE SCALE GENOMIC DNA]</scope>
    <source>
        <strain evidence="8">WS_10</strain>
    </source>
</reference>
<keyword evidence="4" id="KW-0378">Hydrolase</keyword>
<evidence type="ECO:0000256" key="4">
    <source>
        <dbReference type="ARBA" id="ARBA00022801"/>
    </source>
</evidence>
<feature type="domain" description="Peptidase M48" evidence="7">
    <location>
        <begin position="51"/>
        <end position="233"/>
    </location>
</feature>
<dbReference type="CDD" id="cd07333">
    <property type="entry name" value="M48C_bepA_like"/>
    <property type="match status" value="1"/>
</dbReference>
<comment type="cofactor">
    <cofactor evidence="1">
        <name>Zn(2+)</name>
        <dbReference type="ChEBI" id="CHEBI:29105"/>
    </cofactor>
</comment>
<keyword evidence="5" id="KW-0862">Zinc</keyword>
<evidence type="ECO:0000256" key="6">
    <source>
        <dbReference type="ARBA" id="ARBA00023049"/>
    </source>
</evidence>
<dbReference type="EMBL" id="VBPA01000092">
    <property type="protein sequence ID" value="TMQ71888.1"/>
    <property type="molecule type" value="Genomic_DNA"/>
</dbReference>
<dbReference type="Proteomes" id="UP000319836">
    <property type="component" value="Unassembled WGS sequence"/>
</dbReference>
<sequence>MPLLVACPAAAQTVVQPGFNVFTVDQDVEIGRQSALQVEKQIPTLSDPAIQSYVASLGARLAARAPGPRFAYHFKVVNLSDVNAFALPGGYVYVHRGLLEQVRTEGELAGVLAHEIAHVALRHPTNQASKAYLAQAGLGLLGGLLDGRSSSRRVVGALGGFGLNTLFLKFSRTMETQADVVGTQIMHRAGYDPMEMAHFFDALSRQAGGNPGRFAVFLSNHPAPADREARVRREALMLGRPTPMAQIGGLAAVQSRSHRYPPAPSLAQLAQGQTAPAGAASARGEGLSIERPSSTFRVVQQPQGLFRIERPDNWTVHVSTRDYGVTIVPRGGIIASTDGHQHVTHGVIINHYVPFEGSIGSSDGGGQGSLEAATDDLVLHIEESNPSLRRVAGSESRRSIGGRPGLAVDLAGRAPGDGTEEQIQVVTEELPDGHVLYVLLVAPRDEFTALGPTFDRMLASFQTDVRAMHH</sequence>
<dbReference type="Gene3D" id="3.30.2010.10">
    <property type="entry name" value="Metalloproteases ('zincins'), catalytic domain"/>
    <property type="match status" value="1"/>
</dbReference>
<evidence type="ECO:0000256" key="1">
    <source>
        <dbReference type="ARBA" id="ARBA00001947"/>
    </source>
</evidence>
<dbReference type="PANTHER" id="PTHR22726">
    <property type="entry name" value="METALLOENDOPEPTIDASE OMA1"/>
    <property type="match status" value="1"/>
</dbReference>
<dbReference type="Gene3D" id="3.40.1000.10">
    <property type="entry name" value="Mog1/PsbP, alpha/beta/alpha sandwich"/>
    <property type="match status" value="1"/>
</dbReference>
<dbReference type="PANTHER" id="PTHR22726:SF1">
    <property type="entry name" value="METALLOENDOPEPTIDASE OMA1, MITOCHONDRIAL"/>
    <property type="match status" value="1"/>
</dbReference>
<dbReference type="InterPro" id="IPR001915">
    <property type="entry name" value="Peptidase_M48"/>
</dbReference>
<evidence type="ECO:0000313" key="8">
    <source>
        <dbReference type="EMBL" id="TMQ71888.1"/>
    </source>
</evidence>
<keyword evidence="6" id="KW-0482">Metalloprotease</keyword>
<dbReference type="Pfam" id="PF01435">
    <property type="entry name" value="Peptidase_M48"/>
    <property type="match status" value="1"/>
</dbReference>
<evidence type="ECO:0000259" key="7">
    <source>
        <dbReference type="Pfam" id="PF01435"/>
    </source>
</evidence>
<evidence type="ECO:0000313" key="9">
    <source>
        <dbReference type="Proteomes" id="UP000319836"/>
    </source>
</evidence>
<dbReference type="GO" id="GO:0046872">
    <property type="term" value="F:metal ion binding"/>
    <property type="evidence" value="ECO:0007669"/>
    <property type="project" value="UniProtKB-KW"/>
</dbReference>
<dbReference type="AlphaFoldDB" id="A0A538U7M3"/>
<evidence type="ECO:0000256" key="2">
    <source>
        <dbReference type="ARBA" id="ARBA00022670"/>
    </source>
</evidence>
<dbReference type="GO" id="GO:0004222">
    <property type="term" value="F:metalloendopeptidase activity"/>
    <property type="evidence" value="ECO:0007669"/>
    <property type="project" value="InterPro"/>
</dbReference>
<organism evidence="8 9">
    <name type="scientific">Eiseniibacteriota bacterium</name>
    <dbReference type="NCBI Taxonomy" id="2212470"/>
    <lineage>
        <taxon>Bacteria</taxon>
        <taxon>Candidatus Eiseniibacteriota</taxon>
    </lineage>
</organism>
<proteinExistence type="predicted"/>
<dbReference type="InterPro" id="IPR051156">
    <property type="entry name" value="Mito/Outer_Membr_Metalloprot"/>
</dbReference>
<dbReference type="GO" id="GO:0016020">
    <property type="term" value="C:membrane"/>
    <property type="evidence" value="ECO:0007669"/>
    <property type="project" value="TreeGrafter"/>
</dbReference>
<keyword evidence="3" id="KW-0479">Metal-binding</keyword>
<name>A0A538U7M3_UNCEI</name>
<accession>A0A538U7M3</accession>
<comment type="caution">
    <text evidence="8">The sequence shown here is derived from an EMBL/GenBank/DDBJ whole genome shotgun (WGS) entry which is preliminary data.</text>
</comment>
<dbReference type="GO" id="GO:0051603">
    <property type="term" value="P:proteolysis involved in protein catabolic process"/>
    <property type="evidence" value="ECO:0007669"/>
    <property type="project" value="TreeGrafter"/>
</dbReference>